<dbReference type="SMART" id="SM00270">
    <property type="entry name" value="ChtBD1"/>
    <property type="match status" value="4"/>
</dbReference>
<keyword evidence="4 10" id="KW-0732">Signal</keyword>
<gene>
    <name evidence="11" type="ORF">PoMZ_02788</name>
</gene>
<keyword evidence="5" id="KW-0378">Hydrolase</keyword>
<feature type="compositionally biased region" description="Low complexity" evidence="9">
    <location>
        <begin position="219"/>
        <end position="234"/>
    </location>
</feature>
<dbReference type="GO" id="GO:0008061">
    <property type="term" value="F:chitin binding"/>
    <property type="evidence" value="ECO:0007669"/>
    <property type="project" value="UniProtKB-UniRule"/>
</dbReference>
<evidence type="ECO:0000313" key="11">
    <source>
        <dbReference type="EMBL" id="QBZ57852.1"/>
    </source>
</evidence>
<dbReference type="PANTHER" id="PTHR46471:SF2">
    <property type="entry name" value="CHITIN DEACETYLASE-RELATED"/>
    <property type="match status" value="1"/>
</dbReference>
<dbReference type="Proteomes" id="UP000294847">
    <property type="component" value="Chromosome 3"/>
</dbReference>
<dbReference type="Gene3D" id="3.30.60.10">
    <property type="entry name" value="Endochitinase-like"/>
    <property type="match status" value="4"/>
</dbReference>
<dbReference type="PANTHER" id="PTHR46471">
    <property type="entry name" value="CHITIN DEACETYLASE"/>
    <property type="match status" value="1"/>
</dbReference>
<evidence type="ECO:0000313" key="12">
    <source>
        <dbReference type="Proteomes" id="UP000294847"/>
    </source>
</evidence>
<keyword evidence="2 8" id="KW-0147">Chitin-binding</keyword>
<keyword evidence="8" id="KW-1015">Disulfide bond</keyword>
<evidence type="ECO:0000256" key="6">
    <source>
        <dbReference type="ARBA" id="ARBA00023277"/>
    </source>
</evidence>
<evidence type="ECO:0000256" key="1">
    <source>
        <dbReference type="ARBA" id="ARBA00001941"/>
    </source>
</evidence>
<evidence type="ECO:0000256" key="3">
    <source>
        <dbReference type="ARBA" id="ARBA00022723"/>
    </source>
</evidence>
<dbReference type="InterPro" id="IPR003609">
    <property type="entry name" value="Pan_app"/>
</dbReference>
<sequence length="398" mass="38677">MVRIVHAAILFLAGLAAAGVSTDGVCGQNGNTCQGSNYGNCCSQYGYCGRTDAFCGTGCQSPFGNCGSNGDDNQPVPVTNVSHDGTCGGASGLTCAGSTFGTCCSEYGYCGTASGYCGAGCQAAFGSCTGASSSASAVSPPPPASTSATPSPSSSPVSNTVSDDGTCGGAGGKTCAGSAFGNCCSTNGWCGSTDGYCGTGCNPAFGTCTSSAPVSSSVPQSTATTSAATPSSTAKISPDGSCGGANGYTCPGTQCCGKRGYCGSPSFAYCGMGCQPAFGTCAPCPVGGCTNAINGGNPTCPQDGGSCFIRDGKRFKVDCNGGTSQGNAVLLSNGTVATSSANSLAACIDDCANTPGCETASFFTSMGKQTCGLYSNIAAYSDSSFRTGYFANLIPQTC</sequence>
<feature type="signal peptide" evidence="10">
    <location>
        <begin position="1"/>
        <end position="18"/>
    </location>
</feature>
<feature type="disulfide bond" evidence="8">
    <location>
        <begin position="250"/>
        <end position="262"/>
    </location>
</feature>
<dbReference type="AlphaFoldDB" id="A0A4P7N860"/>
<dbReference type="CDD" id="cd11618">
    <property type="entry name" value="ChtBD1_1"/>
    <property type="match status" value="2"/>
</dbReference>
<evidence type="ECO:0000256" key="8">
    <source>
        <dbReference type="PROSITE-ProRule" id="PRU00261"/>
    </source>
</evidence>
<evidence type="ECO:0000256" key="5">
    <source>
        <dbReference type="ARBA" id="ARBA00022801"/>
    </source>
</evidence>
<proteinExistence type="predicted"/>
<feature type="disulfide bond" evidence="8">
    <location>
        <begin position="41"/>
        <end position="55"/>
    </location>
</feature>
<dbReference type="EMBL" id="CP034206">
    <property type="protein sequence ID" value="QBZ57852.1"/>
    <property type="molecule type" value="Genomic_DNA"/>
</dbReference>
<comment type="cofactor">
    <cofactor evidence="1">
        <name>Co(2+)</name>
        <dbReference type="ChEBI" id="CHEBI:48828"/>
    </cofactor>
</comment>
<protein>
    <submittedName>
        <fullName evidence="11">Uncharacterized protein</fullName>
    </submittedName>
</protein>
<comment type="caution">
    <text evidence="8">Lacks conserved residue(s) required for the propagation of feature annotation.</text>
</comment>
<evidence type="ECO:0000256" key="9">
    <source>
        <dbReference type="SAM" id="MobiDB-lite"/>
    </source>
</evidence>
<dbReference type="PROSITE" id="PS50941">
    <property type="entry name" value="CHIT_BIND_I_2"/>
    <property type="match status" value="4"/>
</dbReference>
<evidence type="ECO:0000256" key="7">
    <source>
        <dbReference type="ARBA" id="ARBA00023285"/>
    </source>
</evidence>
<organism evidence="11 12">
    <name type="scientific">Pyricularia oryzae</name>
    <name type="common">Rice blast fungus</name>
    <name type="synonym">Magnaporthe oryzae</name>
    <dbReference type="NCBI Taxonomy" id="318829"/>
    <lineage>
        <taxon>Eukaryota</taxon>
        <taxon>Fungi</taxon>
        <taxon>Dikarya</taxon>
        <taxon>Ascomycota</taxon>
        <taxon>Pezizomycotina</taxon>
        <taxon>Sordariomycetes</taxon>
        <taxon>Sordariomycetidae</taxon>
        <taxon>Magnaporthales</taxon>
        <taxon>Pyriculariaceae</taxon>
        <taxon>Pyricularia</taxon>
    </lineage>
</organism>
<reference evidence="11 12" key="1">
    <citation type="journal article" date="2019" name="Mol. Biol. Evol.">
        <title>Blast fungal genomes show frequent chromosomal changes, gene gains and losses, and effector gene turnover.</title>
        <authorList>
            <person name="Gomez Luciano L.B."/>
            <person name="Jason Tsai I."/>
            <person name="Chuma I."/>
            <person name="Tosa Y."/>
            <person name="Chen Y.H."/>
            <person name="Li J.Y."/>
            <person name="Li M.Y."/>
            <person name="Jade Lu M.Y."/>
            <person name="Nakayashiki H."/>
            <person name="Li W.H."/>
        </authorList>
    </citation>
    <scope>NUCLEOTIDE SEQUENCE [LARGE SCALE GENOMIC DNA]</scope>
    <source>
        <strain evidence="11">MZ5-1-6</strain>
    </source>
</reference>
<dbReference type="GO" id="GO:0046872">
    <property type="term" value="F:metal ion binding"/>
    <property type="evidence" value="ECO:0007669"/>
    <property type="project" value="UniProtKB-KW"/>
</dbReference>
<evidence type="ECO:0000256" key="4">
    <source>
        <dbReference type="ARBA" id="ARBA00022729"/>
    </source>
</evidence>
<dbReference type="PROSITE" id="PS50948">
    <property type="entry name" value="PAN"/>
    <property type="match status" value="1"/>
</dbReference>
<dbReference type="Pfam" id="PF00187">
    <property type="entry name" value="Chitin_bind_1"/>
    <property type="match status" value="1"/>
</dbReference>
<accession>A0A4P7N860</accession>
<feature type="chain" id="PRO_5044252323" evidence="10">
    <location>
        <begin position="19"/>
        <end position="398"/>
    </location>
</feature>
<feature type="region of interest" description="Disordered" evidence="9">
    <location>
        <begin position="219"/>
        <end position="238"/>
    </location>
</feature>
<keyword evidence="3" id="KW-0479">Metal-binding</keyword>
<dbReference type="GO" id="GO:0016787">
    <property type="term" value="F:hydrolase activity"/>
    <property type="evidence" value="ECO:0007669"/>
    <property type="project" value="UniProtKB-KW"/>
</dbReference>
<keyword evidence="6" id="KW-0119">Carbohydrate metabolism</keyword>
<dbReference type="InterPro" id="IPR001002">
    <property type="entry name" value="Chitin-bd_1"/>
</dbReference>
<name>A0A4P7N860_PYROR</name>
<dbReference type="SUPFAM" id="SSF57016">
    <property type="entry name" value="Plant lectins/antimicrobial peptides"/>
    <property type="match status" value="3"/>
</dbReference>
<keyword evidence="7" id="KW-0170">Cobalt</keyword>
<feature type="disulfide bond" evidence="8">
    <location>
        <begin position="103"/>
        <end position="117"/>
    </location>
</feature>
<evidence type="ECO:0000256" key="2">
    <source>
        <dbReference type="ARBA" id="ARBA00022669"/>
    </source>
</evidence>
<dbReference type="InterPro" id="IPR036861">
    <property type="entry name" value="Endochitinase-like_sf"/>
</dbReference>
<evidence type="ECO:0000256" key="10">
    <source>
        <dbReference type="SAM" id="SignalP"/>
    </source>
</evidence>
<feature type="disulfide bond" evidence="8">
    <location>
        <begin position="183"/>
        <end position="197"/>
    </location>
</feature>